<dbReference type="GO" id="GO:0005829">
    <property type="term" value="C:cytosol"/>
    <property type="evidence" value="ECO:0007669"/>
    <property type="project" value="TreeGrafter"/>
</dbReference>
<evidence type="ECO:0000313" key="5">
    <source>
        <dbReference type="Proteomes" id="UP000009168"/>
    </source>
</evidence>
<evidence type="ECO:0000256" key="2">
    <source>
        <dbReference type="ARBA" id="ARBA00022614"/>
    </source>
</evidence>
<keyword evidence="2" id="KW-0433">Leucine-rich repeat</keyword>
<protein>
    <recommendedName>
        <fullName evidence="6">Kinase domain protein</fullName>
    </recommendedName>
</protein>
<organism evidence="4 5">
    <name type="scientific">Tetrahymena thermophila (strain SB210)</name>
    <dbReference type="NCBI Taxonomy" id="312017"/>
    <lineage>
        <taxon>Eukaryota</taxon>
        <taxon>Sar</taxon>
        <taxon>Alveolata</taxon>
        <taxon>Ciliophora</taxon>
        <taxon>Intramacronucleata</taxon>
        <taxon>Oligohymenophorea</taxon>
        <taxon>Hymenostomatida</taxon>
        <taxon>Tetrahymenina</taxon>
        <taxon>Tetrahymenidae</taxon>
        <taxon>Tetrahymena</taxon>
    </lineage>
</organism>
<dbReference type="SUPFAM" id="SSF52047">
    <property type="entry name" value="RNI-like"/>
    <property type="match status" value="1"/>
</dbReference>
<evidence type="ECO:0000313" key="4">
    <source>
        <dbReference type="EMBL" id="EAR88641.2"/>
    </source>
</evidence>
<dbReference type="GO" id="GO:0006913">
    <property type="term" value="P:nucleocytoplasmic transport"/>
    <property type="evidence" value="ECO:0007669"/>
    <property type="project" value="TreeGrafter"/>
</dbReference>
<dbReference type="GO" id="GO:0048471">
    <property type="term" value="C:perinuclear region of cytoplasm"/>
    <property type="evidence" value="ECO:0007669"/>
    <property type="project" value="TreeGrafter"/>
</dbReference>
<dbReference type="EMBL" id="GG662840">
    <property type="protein sequence ID" value="EAR88641.2"/>
    <property type="molecule type" value="Genomic_DNA"/>
</dbReference>
<dbReference type="PANTHER" id="PTHR24113">
    <property type="entry name" value="RAN GTPASE-ACTIVATING PROTEIN 1"/>
    <property type="match status" value="1"/>
</dbReference>
<name>Q22SZ7_TETTS</name>
<dbReference type="GeneID" id="7844350"/>
<dbReference type="HOGENOM" id="CLU_1211914_0_0_1"/>
<keyword evidence="1" id="KW-0343">GTPase activation</keyword>
<dbReference type="Proteomes" id="UP000009168">
    <property type="component" value="Unassembled WGS sequence"/>
</dbReference>
<dbReference type="RefSeq" id="XP_001008886.2">
    <property type="nucleotide sequence ID" value="XM_001008886.2"/>
</dbReference>
<dbReference type="GO" id="GO:0005634">
    <property type="term" value="C:nucleus"/>
    <property type="evidence" value="ECO:0007669"/>
    <property type="project" value="TreeGrafter"/>
</dbReference>
<proteinExistence type="predicted"/>
<dbReference type="PANTHER" id="PTHR24113:SF12">
    <property type="entry name" value="RAN GTPASE-ACTIVATING PROTEIN 1"/>
    <property type="match status" value="1"/>
</dbReference>
<reference evidence="5" key="1">
    <citation type="journal article" date="2006" name="PLoS Biol.">
        <title>Macronuclear genome sequence of the ciliate Tetrahymena thermophila, a model eukaryote.</title>
        <authorList>
            <person name="Eisen J.A."/>
            <person name="Coyne R.S."/>
            <person name="Wu M."/>
            <person name="Wu D."/>
            <person name="Thiagarajan M."/>
            <person name="Wortman J.R."/>
            <person name="Badger J.H."/>
            <person name="Ren Q."/>
            <person name="Amedeo P."/>
            <person name="Jones K.M."/>
            <person name="Tallon L.J."/>
            <person name="Delcher A.L."/>
            <person name="Salzberg S.L."/>
            <person name="Silva J.C."/>
            <person name="Haas B.J."/>
            <person name="Majoros W.H."/>
            <person name="Farzad M."/>
            <person name="Carlton J.M."/>
            <person name="Smith R.K. Jr."/>
            <person name="Garg J."/>
            <person name="Pearlman R.E."/>
            <person name="Karrer K.M."/>
            <person name="Sun L."/>
            <person name="Manning G."/>
            <person name="Elde N.C."/>
            <person name="Turkewitz A.P."/>
            <person name="Asai D.J."/>
            <person name="Wilkes D.E."/>
            <person name="Wang Y."/>
            <person name="Cai H."/>
            <person name="Collins K."/>
            <person name="Stewart B.A."/>
            <person name="Lee S.R."/>
            <person name="Wilamowska K."/>
            <person name="Weinberg Z."/>
            <person name="Ruzzo W.L."/>
            <person name="Wloga D."/>
            <person name="Gaertig J."/>
            <person name="Frankel J."/>
            <person name="Tsao C.-C."/>
            <person name="Gorovsky M.A."/>
            <person name="Keeling P.J."/>
            <person name="Waller R.F."/>
            <person name="Patron N.J."/>
            <person name="Cherry J.M."/>
            <person name="Stover N.A."/>
            <person name="Krieger C.J."/>
            <person name="del Toro C."/>
            <person name="Ryder H.F."/>
            <person name="Williamson S.C."/>
            <person name="Barbeau R.A."/>
            <person name="Hamilton E.P."/>
            <person name="Orias E."/>
        </authorList>
    </citation>
    <scope>NUCLEOTIDE SEQUENCE [LARGE SCALE GENOMIC DNA]</scope>
    <source>
        <strain evidence="5">SB210</strain>
    </source>
</reference>
<dbReference type="InterPro" id="IPR027038">
    <property type="entry name" value="RanGap"/>
</dbReference>
<dbReference type="GO" id="GO:0005096">
    <property type="term" value="F:GTPase activator activity"/>
    <property type="evidence" value="ECO:0007669"/>
    <property type="project" value="UniProtKB-KW"/>
</dbReference>
<sequence>MGSCITQKKNISTIKIINIQKDIQNTDQNDQQVLIQNTLPEKPQENQQVQKEKNEGEIDKNFKLSLLNNQILNQKKENTLNLNLRKSDINIEKATAIQIQLKECQNLAHFTLDLSESKISNTSLFWIGVGLSSCTNLIQLELILNQNNITCFEVKQLLQGAIICEQVNILKIHLEQNSNFLFSADIQDGFISLGKFRNLQKLDLNLRKCQIGDKGIKIIGDELKSCINITNLILNLSCQNRITDKGLIELCNGLSKNLKSLTLDFSDQNYIGDNGLCALGYTIENCFNLQIFIINLSQNWIFYRGAFGLFTKLRNHSRLTTLEINLEQNYVRSKGQKYVKVQSLKMIRLVNKNIKY</sequence>
<dbReference type="KEGG" id="tet:TTHERM_00187200"/>
<dbReference type="Gene3D" id="3.80.10.10">
    <property type="entry name" value="Ribonuclease Inhibitor"/>
    <property type="match status" value="2"/>
</dbReference>
<gene>
    <name evidence="4" type="ORF">TTHERM_00187200</name>
</gene>
<accession>Q22SZ7</accession>
<keyword evidence="5" id="KW-1185">Reference proteome</keyword>
<evidence type="ECO:0000256" key="1">
    <source>
        <dbReference type="ARBA" id="ARBA00022468"/>
    </source>
</evidence>
<dbReference type="InterPro" id="IPR032675">
    <property type="entry name" value="LRR_dom_sf"/>
</dbReference>
<dbReference type="AlphaFoldDB" id="Q22SZ7"/>
<evidence type="ECO:0000256" key="3">
    <source>
        <dbReference type="ARBA" id="ARBA00022737"/>
    </source>
</evidence>
<dbReference type="InParanoid" id="Q22SZ7"/>
<keyword evidence="3" id="KW-0677">Repeat</keyword>
<dbReference type="GO" id="GO:0031267">
    <property type="term" value="F:small GTPase binding"/>
    <property type="evidence" value="ECO:0007669"/>
    <property type="project" value="TreeGrafter"/>
</dbReference>
<evidence type="ECO:0008006" key="6">
    <source>
        <dbReference type="Google" id="ProtNLM"/>
    </source>
</evidence>